<evidence type="ECO:0000313" key="4">
    <source>
        <dbReference type="Proteomes" id="UP001160499"/>
    </source>
</evidence>
<protein>
    <submittedName>
        <fullName evidence="3">Anti-sigma regulatory factor (Ser/Thr protein kinase)</fullName>
    </submittedName>
</protein>
<evidence type="ECO:0000259" key="2">
    <source>
        <dbReference type="Pfam" id="PF13581"/>
    </source>
</evidence>
<keyword evidence="1" id="KW-0808">Transferase</keyword>
<dbReference type="Pfam" id="PF13581">
    <property type="entry name" value="HATPase_c_2"/>
    <property type="match status" value="1"/>
</dbReference>
<dbReference type="RefSeq" id="WP_280878017.1">
    <property type="nucleotide sequence ID" value="NZ_JARXVH010000006.1"/>
</dbReference>
<reference evidence="3 4" key="1">
    <citation type="submission" date="2023-04" db="EMBL/GenBank/DDBJ databases">
        <title>Forest soil microbial communities from Buena Vista Peninsula, Colon Province, Panama.</title>
        <authorList>
            <person name="Bouskill N."/>
        </authorList>
    </citation>
    <scope>NUCLEOTIDE SEQUENCE [LARGE SCALE GENOMIC DNA]</scope>
    <source>
        <strain evidence="3 4">GGS1</strain>
    </source>
</reference>
<accession>A0ABT6LLA3</accession>
<gene>
    <name evidence="3" type="ORF">M2283_004405</name>
</gene>
<dbReference type="CDD" id="cd16936">
    <property type="entry name" value="HATPase_RsbW-like"/>
    <property type="match status" value="1"/>
</dbReference>
<dbReference type="InterPro" id="IPR003594">
    <property type="entry name" value="HATPase_dom"/>
</dbReference>
<dbReference type="InterPro" id="IPR050267">
    <property type="entry name" value="Anti-sigma-factor_SerPK"/>
</dbReference>
<keyword evidence="1" id="KW-0723">Serine/threonine-protein kinase</keyword>
<name>A0ABT6LLA3_9ACTN</name>
<dbReference type="PANTHER" id="PTHR35526:SF3">
    <property type="entry name" value="ANTI-SIGMA-F FACTOR RSBW"/>
    <property type="match status" value="1"/>
</dbReference>
<dbReference type="Proteomes" id="UP001160499">
    <property type="component" value="Unassembled WGS sequence"/>
</dbReference>
<comment type="caution">
    <text evidence="3">The sequence shown here is derived from an EMBL/GenBank/DDBJ whole genome shotgun (WGS) entry which is preliminary data.</text>
</comment>
<proteinExistence type="predicted"/>
<dbReference type="Gene3D" id="3.30.565.10">
    <property type="entry name" value="Histidine kinase-like ATPase, C-terminal domain"/>
    <property type="match status" value="1"/>
</dbReference>
<dbReference type="SUPFAM" id="SSF55874">
    <property type="entry name" value="ATPase domain of HSP90 chaperone/DNA topoisomerase II/histidine kinase"/>
    <property type="match status" value="1"/>
</dbReference>
<feature type="domain" description="Histidine kinase/HSP90-like ATPase" evidence="2">
    <location>
        <begin position="11"/>
        <end position="115"/>
    </location>
</feature>
<evidence type="ECO:0000313" key="3">
    <source>
        <dbReference type="EMBL" id="MDH6217087.1"/>
    </source>
</evidence>
<dbReference type="InterPro" id="IPR036890">
    <property type="entry name" value="HATPase_C_sf"/>
</dbReference>
<keyword evidence="1" id="KW-0418">Kinase</keyword>
<evidence type="ECO:0000256" key="1">
    <source>
        <dbReference type="ARBA" id="ARBA00022527"/>
    </source>
</evidence>
<sequence>MPNDVQTFSYPSEDASVSEARKAVRKVVSGWGLPDELSETAELLTSELVTNVILHAQDSATCRVICELSADSVTVIVIDYGRGIPKMRASSDTATGGRGLFLVDALAQDWGIRSVLRGKATFFVLAIPESASANRETATRETDERSTAHDTGLARSAYPRGLRLVPSGLRPWRRTPRAHYHCATYDARR</sequence>
<dbReference type="EMBL" id="JARXVH010000006">
    <property type="protein sequence ID" value="MDH6217087.1"/>
    <property type="molecule type" value="Genomic_DNA"/>
</dbReference>
<organism evidence="3 4">
    <name type="scientific">Streptomyces pseudovenezuelae</name>
    <dbReference type="NCBI Taxonomy" id="67350"/>
    <lineage>
        <taxon>Bacteria</taxon>
        <taxon>Bacillati</taxon>
        <taxon>Actinomycetota</taxon>
        <taxon>Actinomycetes</taxon>
        <taxon>Kitasatosporales</taxon>
        <taxon>Streptomycetaceae</taxon>
        <taxon>Streptomyces</taxon>
        <taxon>Streptomyces aurantiacus group</taxon>
    </lineage>
</organism>
<dbReference type="PANTHER" id="PTHR35526">
    <property type="entry name" value="ANTI-SIGMA-F FACTOR RSBW-RELATED"/>
    <property type="match status" value="1"/>
</dbReference>
<keyword evidence="4" id="KW-1185">Reference proteome</keyword>